<proteinExistence type="predicted"/>
<reference evidence="2" key="1">
    <citation type="journal article" date="2020" name="Stud. Mycol.">
        <title>101 Dothideomycetes genomes: a test case for predicting lifestyles and emergence of pathogens.</title>
        <authorList>
            <person name="Haridas S."/>
            <person name="Albert R."/>
            <person name="Binder M."/>
            <person name="Bloem J."/>
            <person name="Labutti K."/>
            <person name="Salamov A."/>
            <person name="Andreopoulos B."/>
            <person name="Baker S."/>
            <person name="Barry K."/>
            <person name="Bills G."/>
            <person name="Bluhm B."/>
            <person name="Cannon C."/>
            <person name="Castanera R."/>
            <person name="Culley D."/>
            <person name="Daum C."/>
            <person name="Ezra D."/>
            <person name="Gonzalez J."/>
            <person name="Henrissat B."/>
            <person name="Kuo A."/>
            <person name="Liang C."/>
            <person name="Lipzen A."/>
            <person name="Lutzoni F."/>
            <person name="Magnuson J."/>
            <person name="Mondo S."/>
            <person name="Nolan M."/>
            <person name="Ohm R."/>
            <person name="Pangilinan J."/>
            <person name="Park H.-J."/>
            <person name="Ramirez L."/>
            <person name="Alfaro M."/>
            <person name="Sun H."/>
            <person name="Tritt A."/>
            <person name="Yoshinaga Y."/>
            <person name="Zwiers L.-H."/>
            <person name="Turgeon B."/>
            <person name="Goodwin S."/>
            <person name="Spatafora J."/>
            <person name="Crous P."/>
            <person name="Grigoriev I."/>
        </authorList>
    </citation>
    <scope>NUCLEOTIDE SEQUENCE</scope>
    <source>
        <strain evidence="2">SCOH1-5</strain>
    </source>
</reference>
<evidence type="ECO:0000313" key="2">
    <source>
        <dbReference type="EMBL" id="KAF2206625.1"/>
    </source>
</evidence>
<dbReference type="EMBL" id="ML992716">
    <property type="protein sequence ID" value="KAF2206625.1"/>
    <property type="molecule type" value="Genomic_DNA"/>
</dbReference>
<keyword evidence="3" id="KW-1185">Reference proteome</keyword>
<feature type="region of interest" description="Disordered" evidence="1">
    <location>
        <begin position="1"/>
        <end position="24"/>
    </location>
</feature>
<evidence type="ECO:0000256" key="1">
    <source>
        <dbReference type="SAM" id="MobiDB-lite"/>
    </source>
</evidence>
<gene>
    <name evidence="2" type="ORF">CERZMDRAFT_91935</name>
</gene>
<accession>A0A6A6EY45</accession>
<evidence type="ECO:0000313" key="3">
    <source>
        <dbReference type="Proteomes" id="UP000799539"/>
    </source>
</evidence>
<feature type="compositionally biased region" description="Basic residues" evidence="1">
    <location>
        <begin position="1"/>
        <end position="17"/>
    </location>
</feature>
<dbReference type="Proteomes" id="UP000799539">
    <property type="component" value="Unassembled WGS sequence"/>
</dbReference>
<organism evidence="2 3">
    <name type="scientific">Cercospora zeae-maydis SCOH1-5</name>
    <dbReference type="NCBI Taxonomy" id="717836"/>
    <lineage>
        <taxon>Eukaryota</taxon>
        <taxon>Fungi</taxon>
        <taxon>Dikarya</taxon>
        <taxon>Ascomycota</taxon>
        <taxon>Pezizomycotina</taxon>
        <taxon>Dothideomycetes</taxon>
        <taxon>Dothideomycetidae</taxon>
        <taxon>Mycosphaerellales</taxon>
        <taxon>Mycosphaerellaceae</taxon>
        <taxon>Cercospora</taxon>
    </lineage>
</organism>
<name>A0A6A6EY45_9PEZI</name>
<dbReference type="AlphaFoldDB" id="A0A6A6EY45"/>
<protein>
    <submittedName>
        <fullName evidence="2">Uncharacterized protein</fullName>
    </submittedName>
</protein>
<sequence length="262" mass="29002">MAKGNKKQAGRKYRNPKFPHPLPSPCKARQCSSACNVLNKSDSEFQPFQFCLEDVVVGSYTRLYASESREKTKKFCCSSRKMIVIVIHAAQQPRKKGIKRGIVTVVVVVVVVVQSRGERVEGCRRVCIVDIDDYRRRLMCKFRVKVEKESRRCASRGASFDGQAESVPRWSRPGVPVCRPGDSHVVHESSCARCLEFRGPASLVGTLHVGYPSPLTDSSRATEDVYLEGVGGNGRLGGGYGGGPNVEAGILDVVGGWLWWWR</sequence>